<organism evidence="1 2">
    <name type="scientific">Aneurinibacillus migulanus</name>
    <name type="common">Bacillus migulanus</name>
    <dbReference type="NCBI Taxonomy" id="47500"/>
    <lineage>
        <taxon>Bacteria</taxon>
        <taxon>Bacillati</taxon>
        <taxon>Bacillota</taxon>
        <taxon>Bacilli</taxon>
        <taxon>Bacillales</taxon>
        <taxon>Paenibacillaceae</taxon>
        <taxon>Aneurinibacillus group</taxon>
        <taxon>Aneurinibacillus</taxon>
    </lineage>
</organism>
<name>A0A1G8VM07_ANEMI</name>
<proteinExistence type="predicted"/>
<dbReference type="Proteomes" id="UP000182836">
    <property type="component" value="Unassembled WGS sequence"/>
</dbReference>
<protein>
    <submittedName>
        <fullName evidence="1">Uncharacterized protein</fullName>
    </submittedName>
</protein>
<reference evidence="1 2" key="1">
    <citation type="submission" date="2016-10" db="EMBL/GenBank/DDBJ databases">
        <authorList>
            <person name="de Groot N.N."/>
        </authorList>
    </citation>
    <scope>NUCLEOTIDE SEQUENCE [LARGE SCALE GENOMIC DNA]</scope>
    <source>
        <strain evidence="1 2">DSM 2895</strain>
    </source>
</reference>
<gene>
    <name evidence="1" type="ORF">SAMN04487909_12470</name>
</gene>
<evidence type="ECO:0000313" key="2">
    <source>
        <dbReference type="Proteomes" id="UP000182836"/>
    </source>
</evidence>
<evidence type="ECO:0000313" key="1">
    <source>
        <dbReference type="EMBL" id="SDJ67096.1"/>
    </source>
</evidence>
<accession>A0A1G8VM07</accession>
<dbReference type="AlphaFoldDB" id="A0A1G8VM07"/>
<dbReference type="EMBL" id="FNED01000024">
    <property type="protein sequence ID" value="SDJ67096.1"/>
    <property type="molecule type" value="Genomic_DNA"/>
</dbReference>
<sequence>MLQIKHIYYSPLTQPREVEKEAGLNVRILFLELVQKGGQTEP</sequence>